<sequence>MLAGDELSLNPSVQPLSSITDEQRDALTRQSVEYYRRLLFTDCRQQTIDALKYEGPVAMTSGFQTIGAVAARELMSHPKTQAGMKALTAAIDKGKMAELYKDAGLPTPGFETVQPAK</sequence>
<name>A0A1H1Y0R7_9BRAD</name>
<feature type="compositionally biased region" description="Polar residues" evidence="1">
    <location>
        <begin position="9"/>
        <end position="20"/>
    </location>
</feature>
<dbReference type="EMBL" id="LT629750">
    <property type="protein sequence ID" value="SDT14965.1"/>
    <property type="molecule type" value="Genomic_DNA"/>
</dbReference>
<evidence type="ECO:0000256" key="1">
    <source>
        <dbReference type="SAM" id="MobiDB-lite"/>
    </source>
</evidence>
<dbReference type="Proteomes" id="UP000243904">
    <property type="component" value="Chromosome I"/>
</dbReference>
<dbReference type="RefSeq" id="WP_146688913.1">
    <property type="nucleotide sequence ID" value="NZ_LT629750.1"/>
</dbReference>
<reference evidence="3" key="1">
    <citation type="submission" date="2016-10" db="EMBL/GenBank/DDBJ databases">
        <authorList>
            <person name="Varghese N."/>
            <person name="Submissions S."/>
        </authorList>
    </citation>
    <scope>NUCLEOTIDE SEQUENCE [LARGE SCALE GENOMIC DNA]</scope>
    <source>
        <strain evidence="3">GAS369</strain>
    </source>
</reference>
<gene>
    <name evidence="2" type="ORF">SAMN05444158_4576</name>
</gene>
<evidence type="ECO:0000313" key="2">
    <source>
        <dbReference type="EMBL" id="SDT14965.1"/>
    </source>
</evidence>
<feature type="region of interest" description="Disordered" evidence="1">
    <location>
        <begin position="1"/>
        <end position="21"/>
    </location>
</feature>
<evidence type="ECO:0000313" key="3">
    <source>
        <dbReference type="Proteomes" id="UP000243904"/>
    </source>
</evidence>
<dbReference type="AlphaFoldDB" id="A0A1H1Y0R7"/>
<organism evidence="2 3">
    <name type="scientific">Bradyrhizobium canariense</name>
    <dbReference type="NCBI Taxonomy" id="255045"/>
    <lineage>
        <taxon>Bacteria</taxon>
        <taxon>Pseudomonadati</taxon>
        <taxon>Pseudomonadota</taxon>
        <taxon>Alphaproteobacteria</taxon>
        <taxon>Hyphomicrobiales</taxon>
        <taxon>Nitrobacteraceae</taxon>
        <taxon>Bradyrhizobium</taxon>
    </lineage>
</organism>
<accession>A0A1H1Y0R7</accession>
<proteinExistence type="predicted"/>
<protein>
    <submittedName>
        <fullName evidence="2">Uncharacterized protein</fullName>
    </submittedName>
</protein>
<keyword evidence="3" id="KW-1185">Reference proteome</keyword>